<dbReference type="PANTHER" id="PTHR11610">
    <property type="entry name" value="LIPASE"/>
    <property type="match status" value="1"/>
</dbReference>
<keyword evidence="3" id="KW-0964">Secreted</keyword>
<dbReference type="Gene3D" id="3.40.50.1820">
    <property type="entry name" value="alpha/beta hydrolase"/>
    <property type="match status" value="1"/>
</dbReference>
<dbReference type="GO" id="GO:0017171">
    <property type="term" value="F:serine hydrolase activity"/>
    <property type="evidence" value="ECO:0007669"/>
    <property type="project" value="TreeGrafter"/>
</dbReference>
<dbReference type="InterPro" id="IPR013818">
    <property type="entry name" value="Lipase"/>
</dbReference>
<evidence type="ECO:0000259" key="6">
    <source>
        <dbReference type="Pfam" id="PF00151"/>
    </source>
</evidence>
<dbReference type="Pfam" id="PF00151">
    <property type="entry name" value="Lipase"/>
    <property type="match status" value="1"/>
</dbReference>
<evidence type="ECO:0000256" key="5">
    <source>
        <dbReference type="SAM" id="SignalP"/>
    </source>
</evidence>
<dbReference type="Proteomes" id="UP000192223">
    <property type="component" value="Unplaced"/>
</dbReference>
<dbReference type="PANTHER" id="PTHR11610:SF173">
    <property type="entry name" value="LIPASE DOMAIN-CONTAINING PROTEIN-RELATED"/>
    <property type="match status" value="1"/>
</dbReference>
<dbReference type="InterPro" id="IPR029058">
    <property type="entry name" value="AB_hydrolase_fold"/>
</dbReference>
<protein>
    <submittedName>
        <fullName evidence="8">Endothelial lipase-like</fullName>
    </submittedName>
</protein>
<dbReference type="InterPro" id="IPR000734">
    <property type="entry name" value="TAG_lipase"/>
</dbReference>
<sequence length="349" mass="39310">MTIRFSMLFLIFADVSTILLSRNCGDCNFLEDIFNILEEELEPAGNCSYYIAEPSLIHYEVYTSKDPKKPSIYSGESSKINLDTSKETKFIVHGWAESGNQTWLKEMVQAYFNTNHDYNVIVVDWSTYSIQSYPKAVCYVPTVAEAIANFISHAQLQLEKVHVIGHSLGGQVAGYIGQNVQVLHRGKKLRRITGLDAAGPLFCFPFLVDVDERLSSDDAEFVDAIHTNGGVFGCFPDYGTVDFKPNCGTRQAGCPRNALESALASLKISAFNEIVFCSHHRSYIYYTESIYKDNCFLASKCKNCLKFSEKLCTNDMEVEMGEYCPSDVNGNYYLSTKSKLQFKIEYNTL</sequence>
<evidence type="ECO:0000256" key="4">
    <source>
        <dbReference type="RuleBase" id="RU004262"/>
    </source>
</evidence>
<dbReference type="CDD" id="cd00707">
    <property type="entry name" value="Pancreat_lipase_like"/>
    <property type="match status" value="1"/>
</dbReference>
<dbReference type="RefSeq" id="XP_025832880.1">
    <property type="nucleotide sequence ID" value="XM_025977095.1"/>
</dbReference>
<reference evidence="8" key="1">
    <citation type="submission" date="2025-08" db="UniProtKB">
        <authorList>
            <consortium name="RefSeq"/>
        </authorList>
    </citation>
    <scope>IDENTIFICATION</scope>
    <source>
        <tissue evidence="8">Entire body</tissue>
    </source>
</reference>
<dbReference type="OrthoDB" id="6755582at2759"/>
<dbReference type="GO" id="GO:0005615">
    <property type="term" value="C:extracellular space"/>
    <property type="evidence" value="ECO:0007669"/>
    <property type="project" value="TreeGrafter"/>
</dbReference>
<dbReference type="InParanoid" id="A0A7F5RAA3"/>
<evidence type="ECO:0000256" key="2">
    <source>
        <dbReference type="ARBA" id="ARBA00010701"/>
    </source>
</evidence>
<dbReference type="AlphaFoldDB" id="A0A7F5RAA3"/>
<feature type="domain" description="Lipase" evidence="6">
    <location>
        <begin position="61"/>
        <end position="342"/>
    </location>
</feature>
<dbReference type="InterPro" id="IPR033906">
    <property type="entry name" value="Lipase_N"/>
</dbReference>
<evidence type="ECO:0000256" key="1">
    <source>
        <dbReference type="ARBA" id="ARBA00004613"/>
    </source>
</evidence>
<keyword evidence="7" id="KW-1185">Reference proteome</keyword>
<organism evidence="7 8">
    <name type="scientific">Agrilus planipennis</name>
    <name type="common">Emerald ash borer</name>
    <name type="synonym">Agrilus marcopoli</name>
    <dbReference type="NCBI Taxonomy" id="224129"/>
    <lineage>
        <taxon>Eukaryota</taxon>
        <taxon>Metazoa</taxon>
        <taxon>Ecdysozoa</taxon>
        <taxon>Arthropoda</taxon>
        <taxon>Hexapoda</taxon>
        <taxon>Insecta</taxon>
        <taxon>Pterygota</taxon>
        <taxon>Neoptera</taxon>
        <taxon>Endopterygota</taxon>
        <taxon>Coleoptera</taxon>
        <taxon>Polyphaga</taxon>
        <taxon>Elateriformia</taxon>
        <taxon>Buprestoidea</taxon>
        <taxon>Buprestidae</taxon>
        <taxon>Agrilinae</taxon>
        <taxon>Agrilus</taxon>
    </lineage>
</organism>
<comment type="similarity">
    <text evidence="2 4">Belongs to the AB hydrolase superfamily. Lipase family.</text>
</comment>
<evidence type="ECO:0000256" key="3">
    <source>
        <dbReference type="ARBA" id="ARBA00022525"/>
    </source>
</evidence>
<dbReference type="GO" id="GO:0016042">
    <property type="term" value="P:lipid catabolic process"/>
    <property type="evidence" value="ECO:0007669"/>
    <property type="project" value="TreeGrafter"/>
</dbReference>
<dbReference type="GeneID" id="108742819"/>
<evidence type="ECO:0000313" key="7">
    <source>
        <dbReference type="Proteomes" id="UP000192223"/>
    </source>
</evidence>
<feature type="chain" id="PRO_5028809299" evidence="5">
    <location>
        <begin position="18"/>
        <end position="349"/>
    </location>
</feature>
<keyword evidence="5" id="KW-0732">Signal</keyword>
<dbReference type="PRINTS" id="PR00821">
    <property type="entry name" value="TAGLIPASE"/>
</dbReference>
<dbReference type="SUPFAM" id="SSF53474">
    <property type="entry name" value="alpha/beta-Hydrolases"/>
    <property type="match status" value="1"/>
</dbReference>
<gene>
    <name evidence="8" type="primary">LOC108742819</name>
</gene>
<dbReference type="GO" id="GO:0016298">
    <property type="term" value="F:lipase activity"/>
    <property type="evidence" value="ECO:0007669"/>
    <property type="project" value="InterPro"/>
</dbReference>
<dbReference type="KEGG" id="apln:108742819"/>
<evidence type="ECO:0000313" key="8">
    <source>
        <dbReference type="RefSeq" id="XP_025832880.1"/>
    </source>
</evidence>
<comment type="subcellular location">
    <subcellularLocation>
        <location evidence="1">Secreted</location>
    </subcellularLocation>
</comment>
<feature type="signal peptide" evidence="5">
    <location>
        <begin position="1"/>
        <end position="17"/>
    </location>
</feature>
<proteinExistence type="inferred from homology"/>
<name>A0A7F5RAA3_AGRPL</name>
<accession>A0A7F5RAA3</accession>